<proteinExistence type="predicted"/>
<organism evidence="1">
    <name type="scientific">Zea mays</name>
    <name type="common">Maize</name>
    <dbReference type="NCBI Taxonomy" id="4577"/>
    <lineage>
        <taxon>Eukaryota</taxon>
        <taxon>Viridiplantae</taxon>
        <taxon>Streptophyta</taxon>
        <taxon>Embryophyta</taxon>
        <taxon>Tracheophyta</taxon>
        <taxon>Spermatophyta</taxon>
        <taxon>Magnoliopsida</taxon>
        <taxon>Liliopsida</taxon>
        <taxon>Poales</taxon>
        <taxon>Poaceae</taxon>
        <taxon>PACMAD clade</taxon>
        <taxon>Panicoideae</taxon>
        <taxon>Andropogonodae</taxon>
        <taxon>Andropogoneae</taxon>
        <taxon>Tripsacinae</taxon>
        <taxon>Zea</taxon>
    </lineage>
</organism>
<sequence>FIKEDIKEFCLKLAEISRITVLDFANLKLPIFIARPDRVEDGIRRCYQEAKNKPRDQKIDLLLAILLDRNDSLYENIKRTCEIDIGLVSQCYFHLVSHGYCSYVIAKFKLLNITCPNQHTL</sequence>
<dbReference type="InParanoid" id="A0A1D6I385"/>
<protein>
    <submittedName>
        <fullName evidence="1">Uncharacterized protein</fullName>
    </submittedName>
</protein>
<dbReference type="SMR" id="A0A1D6I385"/>
<dbReference type="STRING" id="4577.A0A1D6I385"/>
<name>A0A1D6I385_MAIZE</name>
<dbReference type="Gene3D" id="3.40.50.2300">
    <property type="match status" value="1"/>
</dbReference>
<evidence type="ECO:0000313" key="1">
    <source>
        <dbReference type="EMBL" id="ONM54617.1"/>
    </source>
</evidence>
<dbReference type="EMBL" id="CM007650">
    <property type="protein sequence ID" value="ONM54617.1"/>
    <property type="molecule type" value="Genomic_DNA"/>
</dbReference>
<dbReference type="AlphaFoldDB" id="A0A1D6I385"/>
<reference evidence="1" key="1">
    <citation type="submission" date="2015-12" db="EMBL/GenBank/DDBJ databases">
        <title>Update maize B73 reference genome by single molecule sequencing technologies.</title>
        <authorList>
            <consortium name="Maize Genome Sequencing Project"/>
            <person name="Ware D."/>
        </authorList>
    </citation>
    <scope>NUCLEOTIDE SEQUENCE [LARGE SCALE GENOMIC DNA]</scope>
    <source>
        <tissue evidence="1">Seedling</tissue>
    </source>
</reference>
<gene>
    <name evidence="1" type="ORF">ZEAMMB73_Zm00001d020252</name>
</gene>
<accession>A0A1D6I385</accession>
<feature type="non-terminal residue" evidence="1">
    <location>
        <position position="1"/>
    </location>
</feature>